<keyword evidence="1 2" id="KW-0129">CBS domain</keyword>
<dbReference type="Proteomes" id="UP000229307">
    <property type="component" value="Unassembled WGS sequence"/>
</dbReference>
<dbReference type="Gene3D" id="3.10.580.10">
    <property type="entry name" value="CBS-domain"/>
    <property type="match status" value="1"/>
</dbReference>
<dbReference type="PANTHER" id="PTHR43080:SF26">
    <property type="entry name" value="REGULATORY PROTEIN"/>
    <property type="match status" value="1"/>
</dbReference>
<evidence type="ECO:0000259" key="3">
    <source>
        <dbReference type="PROSITE" id="PS51371"/>
    </source>
</evidence>
<dbReference type="AlphaFoldDB" id="A0A2M7SF30"/>
<protein>
    <recommendedName>
        <fullName evidence="3">CBS domain-containing protein</fullName>
    </recommendedName>
</protein>
<reference evidence="5" key="1">
    <citation type="submission" date="2017-09" db="EMBL/GenBank/DDBJ databases">
        <title>Depth-based differentiation of microbial function through sediment-hosted aquifers and enrichment of novel symbionts in the deep terrestrial subsurface.</title>
        <authorList>
            <person name="Probst A.J."/>
            <person name="Ladd B."/>
            <person name="Jarett J.K."/>
            <person name="Geller-Mcgrath D.E."/>
            <person name="Sieber C.M.K."/>
            <person name="Emerson J.B."/>
            <person name="Anantharaman K."/>
            <person name="Thomas B.C."/>
            <person name="Malmstrom R."/>
            <person name="Stieglmeier M."/>
            <person name="Klingl A."/>
            <person name="Woyke T."/>
            <person name="Ryan C.M."/>
            <person name="Banfield J.F."/>
        </authorList>
    </citation>
    <scope>NUCLEOTIDE SEQUENCE [LARGE SCALE GENOMIC DNA]</scope>
</reference>
<dbReference type="PANTHER" id="PTHR43080">
    <property type="entry name" value="CBS DOMAIN-CONTAINING PROTEIN CBSX3, MITOCHONDRIAL"/>
    <property type="match status" value="1"/>
</dbReference>
<dbReference type="SMART" id="SM00116">
    <property type="entry name" value="CBS"/>
    <property type="match status" value="2"/>
</dbReference>
<comment type="caution">
    <text evidence="4">The sequence shown here is derived from an EMBL/GenBank/DDBJ whole genome shotgun (WGS) entry which is preliminary data.</text>
</comment>
<dbReference type="InterPro" id="IPR046342">
    <property type="entry name" value="CBS_dom_sf"/>
</dbReference>
<proteinExistence type="predicted"/>
<dbReference type="CDD" id="cd04586">
    <property type="entry name" value="CBS_pair_BON_assoc"/>
    <property type="match status" value="1"/>
</dbReference>
<dbReference type="EMBL" id="PFMR01000031">
    <property type="protein sequence ID" value="PIZ18145.1"/>
    <property type="molecule type" value="Genomic_DNA"/>
</dbReference>
<dbReference type="Pfam" id="PF00571">
    <property type="entry name" value="CBS"/>
    <property type="match status" value="2"/>
</dbReference>
<dbReference type="PROSITE" id="PS51371">
    <property type="entry name" value="CBS"/>
    <property type="match status" value="2"/>
</dbReference>
<evidence type="ECO:0000313" key="5">
    <source>
        <dbReference type="Proteomes" id="UP000229307"/>
    </source>
</evidence>
<name>A0A2M7SF30_9BACT</name>
<evidence type="ECO:0000256" key="2">
    <source>
        <dbReference type="PROSITE-ProRule" id="PRU00703"/>
    </source>
</evidence>
<evidence type="ECO:0000313" key="4">
    <source>
        <dbReference type="EMBL" id="PIZ18145.1"/>
    </source>
</evidence>
<dbReference type="SUPFAM" id="SSF54631">
    <property type="entry name" value="CBS-domain pair"/>
    <property type="match status" value="1"/>
</dbReference>
<dbReference type="InterPro" id="IPR000644">
    <property type="entry name" value="CBS_dom"/>
</dbReference>
<gene>
    <name evidence="4" type="ORF">COY52_00870</name>
</gene>
<organism evidence="4 5">
    <name type="scientific">Candidatus Desantisbacteria bacterium CG_4_10_14_0_8_um_filter_48_22</name>
    <dbReference type="NCBI Taxonomy" id="1974543"/>
    <lineage>
        <taxon>Bacteria</taxon>
        <taxon>Candidatus Desantisiibacteriota</taxon>
    </lineage>
</organism>
<evidence type="ECO:0000256" key="1">
    <source>
        <dbReference type="ARBA" id="ARBA00023122"/>
    </source>
</evidence>
<dbReference type="InterPro" id="IPR051257">
    <property type="entry name" value="Diverse_CBS-Domain"/>
</dbReference>
<sequence length="152" mass="16812">MKAKEIMTKKVVAVKPDTTVEKIAKILAEKHISGVPVVDDDNRVLGIVTEHDLLLKDKIKQAVPRMALFGLFVVPDELVKKAYKGYCNVHASEIMNKGVVTFSEDTDISEIAEVMHKKKINRVPIVKEGKLAGIVSRADIVRSMVKDSCSTQ</sequence>
<feature type="domain" description="CBS" evidence="3">
    <location>
        <begin position="95"/>
        <end position="151"/>
    </location>
</feature>
<accession>A0A2M7SF30</accession>
<feature type="domain" description="CBS" evidence="3">
    <location>
        <begin position="7"/>
        <end position="65"/>
    </location>
</feature>